<gene>
    <name evidence="2" type="ORF">RAMLITH_21610</name>
</gene>
<evidence type="ECO:0000313" key="2">
    <source>
        <dbReference type="EMBL" id="NKE68418.1"/>
    </source>
</evidence>
<name>A0A7X6DK02_9BURK</name>
<feature type="domain" description="Hemerythrin-like" evidence="1">
    <location>
        <begin position="32"/>
        <end position="165"/>
    </location>
</feature>
<dbReference type="Gene3D" id="1.20.120.520">
    <property type="entry name" value="nmb1532 protein domain like"/>
    <property type="match status" value="1"/>
</dbReference>
<accession>A0A7X6DK02</accession>
<dbReference type="EMBL" id="VTOX01000010">
    <property type="protein sequence ID" value="NKE68418.1"/>
    <property type="molecule type" value="Genomic_DNA"/>
</dbReference>
<keyword evidence="3" id="KW-1185">Reference proteome</keyword>
<dbReference type="Proteomes" id="UP000521868">
    <property type="component" value="Unassembled WGS sequence"/>
</dbReference>
<evidence type="ECO:0000259" key="1">
    <source>
        <dbReference type="Pfam" id="PF01814"/>
    </source>
</evidence>
<comment type="caution">
    <text evidence="2">The sequence shown here is derived from an EMBL/GenBank/DDBJ whole genome shotgun (WGS) entry which is preliminary data.</text>
</comment>
<organism evidence="2 3">
    <name type="scientific">Ramlibacter lithotrophicus</name>
    <dbReference type="NCBI Taxonomy" id="2606681"/>
    <lineage>
        <taxon>Bacteria</taxon>
        <taxon>Pseudomonadati</taxon>
        <taxon>Pseudomonadota</taxon>
        <taxon>Betaproteobacteria</taxon>
        <taxon>Burkholderiales</taxon>
        <taxon>Comamonadaceae</taxon>
        <taxon>Ramlibacter</taxon>
    </lineage>
</organism>
<dbReference type="AlphaFoldDB" id="A0A7X6DK02"/>
<sequence>MHPQKTPLLKDAALPYTDTSTPVHIDAPLAGFSECHHDFVAQLHSALYLPELVTAAAKARRMADDLLAMFREGLAQHHAEEERELFPAVLGAAQPGPELDEVREMVAQLVREHRDMEARWSALQPAIEAVTRGQVPVLDAAAIEDLVQHFFAHAHFEEEHFLPIAQKVLGRHGEVMASLGRKLHERRAAAA</sequence>
<evidence type="ECO:0000313" key="3">
    <source>
        <dbReference type="Proteomes" id="UP000521868"/>
    </source>
</evidence>
<proteinExistence type="predicted"/>
<reference evidence="2 3" key="1">
    <citation type="journal article" date="2020" name="Nature">
        <title>Bacterial chemolithoautotrophy via manganese oxidation.</title>
        <authorList>
            <person name="Yu H."/>
            <person name="Leadbetter J.R."/>
        </authorList>
    </citation>
    <scope>NUCLEOTIDE SEQUENCE [LARGE SCALE GENOMIC DNA]</scope>
    <source>
        <strain evidence="2 3">RBP-1</strain>
    </source>
</reference>
<dbReference type="InterPro" id="IPR012312">
    <property type="entry name" value="Hemerythrin-like"/>
</dbReference>
<dbReference type="Pfam" id="PF01814">
    <property type="entry name" value="Hemerythrin"/>
    <property type="match status" value="1"/>
</dbReference>
<protein>
    <submittedName>
        <fullName evidence="2">Hemerythrin domain-containing protein</fullName>
    </submittedName>
</protein>